<reference evidence="1 2" key="1">
    <citation type="submission" date="2015-07" db="EMBL/GenBank/DDBJ databases">
        <title>Lactobacillus korensis/26-25/ whole genome sequencing.</title>
        <authorList>
            <person name="Kim M.K."/>
            <person name="Im W.-T."/>
            <person name="Srinivasan S."/>
            <person name="Lee J.-J."/>
        </authorList>
    </citation>
    <scope>NUCLEOTIDE SEQUENCE [LARGE SCALE GENOMIC DNA]</scope>
    <source>
        <strain evidence="1 2">26-25</strain>
    </source>
</reference>
<dbReference type="Pfam" id="PF05973">
    <property type="entry name" value="Gp49"/>
    <property type="match status" value="1"/>
</dbReference>
<sequence>MKFDYYDWQEFSTFLESLPPKDVARLMETIFRTEKYGLLIAERQRWVRKINKELYEIRSQQGNDIQRVIYFHVNDENYLITHGFTKKSPKTPRSEINKAHLRQLKFSQRKDNFNDK</sequence>
<evidence type="ECO:0000313" key="2">
    <source>
        <dbReference type="Proteomes" id="UP000036000"/>
    </source>
</evidence>
<dbReference type="EMBL" id="CP012033">
    <property type="protein sequence ID" value="AKP64774.1"/>
    <property type="molecule type" value="Genomic_DNA"/>
</dbReference>
<name>A0AAC8UWK2_9LACO</name>
<organism evidence="1 2">
    <name type="scientific">Levilactobacillus koreensis</name>
    <dbReference type="NCBI Taxonomy" id="637971"/>
    <lineage>
        <taxon>Bacteria</taxon>
        <taxon>Bacillati</taxon>
        <taxon>Bacillota</taxon>
        <taxon>Bacilli</taxon>
        <taxon>Lactobacillales</taxon>
        <taxon>Lactobacillaceae</taxon>
        <taxon>Levilactobacillus</taxon>
    </lineage>
</organism>
<accession>A0AAC8UWK2</accession>
<dbReference type="Proteomes" id="UP000036000">
    <property type="component" value="Chromosome"/>
</dbReference>
<gene>
    <name evidence="1" type="ORF">ABN16_07025</name>
</gene>
<dbReference type="KEGG" id="lko:ABN16_07025"/>
<dbReference type="RefSeq" id="WP_048734273.1">
    <property type="nucleotide sequence ID" value="NZ_CP012033.1"/>
</dbReference>
<evidence type="ECO:0000313" key="1">
    <source>
        <dbReference type="EMBL" id="AKP64774.1"/>
    </source>
</evidence>
<dbReference type="InterPro" id="IPR009241">
    <property type="entry name" value="HigB-like"/>
</dbReference>
<proteinExistence type="predicted"/>
<keyword evidence="2" id="KW-1185">Reference proteome</keyword>
<dbReference type="AlphaFoldDB" id="A0AAC8UWK2"/>
<evidence type="ECO:0008006" key="3">
    <source>
        <dbReference type="Google" id="ProtNLM"/>
    </source>
</evidence>
<protein>
    <recommendedName>
        <fullName evidence="3">Type II toxin-antitoxin system RelE/ParE family toxin</fullName>
    </recommendedName>
</protein>